<evidence type="ECO:0000313" key="6">
    <source>
        <dbReference type="WBParaSite" id="PTRK_0001587900.1"/>
    </source>
</evidence>
<dbReference type="GO" id="GO:0003735">
    <property type="term" value="F:structural constituent of ribosome"/>
    <property type="evidence" value="ECO:0007669"/>
    <property type="project" value="InterPro"/>
</dbReference>
<organism evidence="5 6">
    <name type="scientific">Parastrongyloides trichosuri</name>
    <name type="common">Possum-specific nematode worm</name>
    <dbReference type="NCBI Taxonomy" id="131310"/>
    <lineage>
        <taxon>Eukaryota</taxon>
        <taxon>Metazoa</taxon>
        <taxon>Ecdysozoa</taxon>
        <taxon>Nematoda</taxon>
        <taxon>Chromadorea</taxon>
        <taxon>Rhabditida</taxon>
        <taxon>Tylenchina</taxon>
        <taxon>Panagrolaimomorpha</taxon>
        <taxon>Strongyloidoidea</taxon>
        <taxon>Strongyloididae</taxon>
        <taxon>Parastrongyloides</taxon>
    </lineage>
</organism>
<dbReference type="HAMAP" id="MF_01366">
    <property type="entry name" value="Ribosomal_uL13"/>
    <property type="match status" value="1"/>
</dbReference>
<dbReference type="PIRSF" id="PIRSF002181">
    <property type="entry name" value="Ribosomal_L13"/>
    <property type="match status" value="1"/>
</dbReference>
<dbReference type="InterPro" id="IPR005823">
    <property type="entry name" value="Ribosomal_uL13_bac-type"/>
</dbReference>
<dbReference type="PANTHER" id="PTHR11545">
    <property type="entry name" value="RIBOSOMAL PROTEIN L13"/>
    <property type="match status" value="1"/>
</dbReference>
<evidence type="ECO:0000256" key="4">
    <source>
        <dbReference type="SAM" id="MobiDB-lite"/>
    </source>
</evidence>
<dbReference type="GO" id="GO:0005762">
    <property type="term" value="C:mitochondrial large ribosomal subunit"/>
    <property type="evidence" value="ECO:0007669"/>
    <property type="project" value="TreeGrafter"/>
</dbReference>
<dbReference type="SUPFAM" id="SSF52161">
    <property type="entry name" value="Ribosomal protein L13"/>
    <property type="match status" value="1"/>
</dbReference>
<evidence type="ECO:0000313" key="5">
    <source>
        <dbReference type="Proteomes" id="UP000038045"/>
    </source>
</evidence>
<feature type="compositionally biased region" description="Basic and acidic residues" evidence="4">
    <location>
        <begin position="155"/>
        <end position="167"/>
    </location>
</feature>
<dbReference type="AlphaFoldDB" id="A0A0N5A2L8"/>
<accession>A0A0N5A2L8</accession>
<evidence type="ECO:0000256" key="3">
    <source>
        <dbReference type="ARBA" id="ARBA00023274"/>
    </source>
</evidence>
<keyword evidence="3" id="KW-0687">Ribonucleoprotein</keyword>
<name>A0A0N5A2L8_PARTI</name>
<dbReference type="GO" id="GO:0003729">
    <property type="term" value="F:mRNA binding"/>
    <property type="evidence" value="ECO:0007669"/>
    <property type="project" value="TreeGrafter"/>
</dbReference>
<dbReference type="GO" id="GO:0017148">
    <property type="term" value="P:negative regulation of translation"/>
    <property type="evidence" value="ECO:0007669"/>
    <property type="project" value="TreeGrafter"/>
</dbReference>
<dbReference type="Gene3D" id="3.90.1180.10">
    <property type="entry name" value="Ribosomal protein L13"/>
    <property type="match status" value="1"/>
</dbReference>
<dbReference type="NCBIfam" id="TIGR01066">
    <property type="entry name" value="rplM_bact"/>
    <property type="match status" value="1"/>
</dbReference>
<protein>
    <submittedName>
        <fullName evidence="6">39S ribosomal protein L13, mitochondrial</fullName>
    </submittedName>
</protein>
<dbReference type="InterPro" id="IPR005822">
    <property type="entry name" value="Ribosomal_uL13"/>
</dbReference>
<keyword evidence="5" id="KW-1185">Reference proteome</keyword>
<evidence type="ECO:0000256" key="2">
    <source>
        <dbReference type="ARBA" id="ARBA00022980"/>
    </source>
</evidence>
<feature type="region of interest" description="Disordered" evidence="4">
    <location>
        <begin position="155"/>
        <end position="176"/>
    </location>
</feature>
<dbReference type="InterPro" id="IPR036899">
    <property type="entry name" value="Ribosomal_uL13_sf"/>
</dbReference>
<dbReference type="WBParaSite" id="PTRK_0001587900.1">
    <property type="protein sequence ID" value="PTRK_0001587900.1"/>
    <property type="gene ID" value="PTRK_0001587900"/>
</dbReference>
<keyword evidence="2" id="KW-0689">Ribosomal protein</keyword>
<reference evidence="6" key="1">
    <citation type="submission" date="2017-02" db="UniProtKB">
        <authorList>
            <consortium name="WormBaseParasite"/>
        </authorList>
    </citation>
    <scope>IDENTIFICATION</scope>
</reference>
<dbReference type="STRING" id="131310.A0A0N5A2L8"/>
<evidence type="ECO:0000256" key="1">
    <source>
        <dbReference type="ARBA" id="ARBA00006227"/>
    </source>
</evidence>
<proteinExistence type="inferred from homology"/>
<dbReference type="CDD" id="cd00392">
    <property type="entry name" value="Ribosomal_L13"/>
    <property type="match status" value="1"/>
</dbReference>
<dbReference type="Proteomes" id="UP000038045">
    <property type="component" value="Unplaced"/>
</dbReference>
<comment type="similarity">
    <text evidence="1">Belongs to the universal ribosomal protein uL13 family.</text>
</comment>
<dbReference type="PANTHER" id="PTHR11545:SF2">
    <property type="entry name" value="LARGE RIBOSOMAL SUBUNIT PROTEIN UL13M"/>
    <property type="match status" value="1"/>
</dbReference>
<dbReference type="GO" id="GO:0006412">
    <property type="term" value="P:translation"/>
    <property type="evidence" value="ECO:0007669"/>
    <property type="project" value="InterPro"/>
</dbReference>
<dbReference type="FunFam" id="3.90.1180.10:FF:000005">
    <property type="entry name" value="39S ribosomal protein L13, mitochondrial"/>
    <property type="match status" value="1"/>
</dbReference>
<dbReference type="Pfam" id="PF00572">
    <property type="entry name" value="Ribosomal_L13"/>
    <property type="match status" value="1"/>
</dbReference>
<sequence length="176" mass="21050">MSAISRFSRVKQWLQFSRQWHVIDAQHQDVYKLGEKVASHLTGKWKPFYHPETDCGDHVIVVNCKDVAMKGFDWKHRIYHFDNQYPKGRNDIPAYELHEYDPCRIMYLATYKALGNNLVRRKVIERLHLFPATEMPEFLKKNISNQLRQIQEIPKRSDQYTEEERKAFPNLIQTSE</sequence>